<dbReference type="Proteomes" id="UP000251075">
    <property type="component" value="Unassembled WGS sequence"/>
</dbReference>
<keyword evidence="2" id="KW-0479">Metal-binding</keyword>
<organism evidence="5 6">
    <name type="scientific">Paramagnetospirillum kuznetsovii</name>
    <dbReference type="NCBI Taxonomy" id="2053833"/>
    <lineage>
        <taxon>Bacteria</taxon>
        <taxon>Pseudomonadati</taxon>
        <taxon>Pseudomonadota</taxon>
        <taxon>Alphaproteobacteria</taxon>
        <taxon>Rhodospirillales</taxon>
        <taxon>Magnetospirillaceae</taxon>
        <taxon>Paramagnetospirillum</taxon>
    </lineage>
</organism>
<accession>A0A364NU96</accession>
<name>A0A364NU96_9PROT</name>
<dbReference type="InterPro" id="IPR012312">
    <property type="entry name" value="Hemerythrin-like"/>
</dbReference>
<reference evidence="5 6" key="1">
    <citation type="submission" date="2017-11" db="EMBL/GenBank/DDBJ databases">
        <title>Draft genome sequence of magnetotactic bacterium Magnetospirillum kuznetsovii LBB-42.</title>
        <authorList>
            <person name="Grouzdev D.S."/>
            <person name="Rysina M.S."/>
            <person name="Baslerov R.V."/>
            <person name="Koziaeva V."/>
        </authorList>
    </citation>
    <scope>NUCLEOTIDE SEQUENCE [LARGE SCALE GENOMIC DNA]</scope>
    <source>
        <strain evidence="5 6">LBB-42</strain>
    </source>
</reference>
<evidence type="ECO:0000313" key="6">
    <source>
        <dbReference type="Proteomes" id="UP000251075"/>
    </source>
</evidence>
<evidence type="ECO:0000256" key="3">
    <source>
        <dbReference type="ARBA" id="ARBA00023004"/>
    </source>
</evidence>
<sequence length="125" mass="14845">MPTWDHDDCDPVIEAEHNRLYRMMNRLEPVILKGEEHSSVARAINMLQLRMSEHFQVEEELFITSDWNSRQIMIDDHRRLLNMLGELARLSPDDSKGRRTLFMTFLDELVRHDTDIDAPLFSLKH</sequence>
<dbReference type="InterPro" id="IPR035938">
    <property type="entry name" value="Hemerythrin-like_sf"/>
</dbReference>
<protein>
    <recommendedName>
        <fullName evidence="4">Hemerythrin-like domain-containing protein</fullName>
    </recommendedName>
</protein>
<dbReference type="RefSeq" id="WP_112146807.1">
    <property type="nucleotide sequence ID" value="NZ_PGTO01000018.1"/>
</dbReference>
<feature type="domain" description="Hemerythrin-like" evidence="4">
    <location>
        <begin position="12"/>
        <end position="121"/>
    </location>
</feature>
<proteinExistence type="inferred from homology"/>
<gene>
    <name evidence="5" type="ORF">CU669_17065</name>
</gene>
<dbReference type="Pfam" id="PF01814">
    <property type="entry name" value="Hemerythrin"/>
    <property type="match status" value="1"/>
</dbReference>
<dbReference type="AlphaFoldDB" id="A0A364NU96"/>
<dbReference type="Gene3D" id="1.20.120.50">
    <property type="entry name" value="Hemerythrin-like"/>
    <property type="match status" value="1"/>
</dbReference>
<evidence type="ECO:0000313" key="5">
    <source>
        <dbReference type="EMBL" id="RAU20653.1"/>
    </source>
</evidence>
<comment type="similarity">
    <text evidence="1">Belongs to the hemerythrin family.</text>
</comment>
<comment type="caution">
    <text evidence="5">The sequence shown here is derived from an EMBL/GenBank/DDBJ whole genome shotgun (WGS) entry which is preliminary data.</text>
</comment>
<dbReference type="EMBL" id="PGTO01000018">
    <property type="protein sequence ID" value="RAU20653.1"/>
    <property type="molecule type" value="Genomic_DNA"/>
</dbReference>
<dbReference type="OrthoDB" id="7351693at2"/>
<dbReference type="GO" id="GO:0046872">
    <property type="term" value="F:metal ion binding"/>
    <property type="evidence" value="ECO:0007669"/>
    <property type="project" value="UniProtKB-KW"/>
</dbReference>
<evidence type="ECO:0000259" key="4">
    <source>
        <dbReference type="Pfam" id="PF01814"/>
    </source>
</evidence>
<evidence type="ECO:0000256" key="1">
    <source>
        <dbReference type="ARBA" id="ARBA00010587"/>
    </source>
</evidence>
<keyword evidence="6" id="KW-1185">Reference proteome</keyword>
<keyword evidence="3" id="KW-0408">Iron</keyword>
<evidence type="ECO:0000256" key="2">
    <source>
        <dbReference type="ARBA" id="ARBA00022723"/>
    </source>
</evidence>
<dbReference type="SUPFAM" id="SSF47188">
    <property type="entry name" value="Hemerythrin-like"/>
    <property type="match status" value="1"/>
</dbReference>